<organism evidence="3 4">
    <name type="scientific">Clonostachys byssicola</name>
    <dbReference type="NCBI Taxonomy" id="160290"/>
    <lineage>
        <taxon>Eukaryota</taxon>
        <taxon>Fungi</taxon>
        <taxon>Dikarya</taxon>
        <taxon>Ascomycota</taxon>
        <taxon>Pezizomycotina</taxon>
        <taxon>Sordariomycetes</taxon>
        <taxon>Hypocreomycetidae</taxon>
        <taxon>Hypocreales</taxon>
        <taxon>Bionectriaceae</taxon>
        <taxon>Clonostachys</taxon>
    </lineage>
</organism>
<protein>
    <submittedName>
        <fullName evidence="3">Uncharacterized protein</fullName>
    </submittedName>
</protein>
<reference evidence="3" key="1">
    <citation type="submission" date="2021-10" db="EMBL/GenBank/DDBJ databases">
        <authorList>
            <person name="Piombo E."/>
        </authorList>
    </citation>
    <scope>NUCLEOTIDE SEQUENCE</scope>
</reference>
<dbReference type="Proteomes" id="UP000754883">
    <property type="component" value="Unassembled WGS sequence"/>
</dbReference>
<keyword evidence="2" id="KW-0812">Transmembrane</keyword>
<evidence type="ECO:0000313" key="4">
    <source>
        <dbReference type="Proteomes" id="UP000754883"/>
    </source>
</evidence>
<proteinExistence type="predicted"/>
<dbReference type="AlphaFoldDB" id="A0A9N9Y479"/>
<accession>A0A9N9Y479</accession>
<evidence type="ECO:0000313" key="3">
    <source>
        <dbReference type="EMBL" id="CAG9989883.1"/>
    </source>
</evidence>
<dbReference type="EMBL" id="CABFNO020001467">
    <property type="protein sequence ID" value="CAG9989883.1"/>
    <property type="molecule type" value="Genomic_DNA"/>
</dbReference>
<gene>
    <name evidence="3" type="ORF">CBYS24578_00005529</name>
</gene>
<comment type="caution">
    <text evidence="3">The sequence shown here is derived from an EMBL/GenBank/DDBJ whole genome shotgun (WGS) entry which is preliminary data.</text>
</comment>
<keyword evidence="2" id="KW-1133">Transmembrane helix</keyword>
<keyword evidence="4" id="KW-1185">Reference proteome</keyword>
<sequence>MLKRLLGGVRFGIFPVFISPYTLTFLPLSILALLITVSPFPSSATSPASPATSTTSATTTRKATTSEPWAMGFVGEGGQLRLRHHASIHAQGPSHGLLGHLLVDS</sequence>
<evidence type="ECO:0000256" key="1">
    <source>
        <dbReference type="SAM" id="MobiDB-lite"/>
    </source>
</evidence>
<keyword evidence="2" id="KW-0472">Membrane</keyword>
<evidence type="ECO:0000256" key="2">
    <source>
        <dbReference type="SAM" id="Phobius"/>
    </source>
</evidence>
<name>A0A9N9Y479_9HYPO</name>
<feature type="transmembrane region" description="Helical" evidence="2">
    <location>
        <begin position="12"/>
        <end position="35"/>
    </location>
</feature>
<feature type="region of interest" description="Disordered" evidence="1">
    <location>
        <begin position="41"/>
        <end position="68"/>
    </location>
</feature>